<dbReference type="InterPro" id="IPR011009">
    <property type="entry name" value="Kinase-like_dom_sf"/>
</dbReference>
<protein>
    <submittedName>
        <fullName evidence="2">Aminoglycoside phosphotransferase family protein</fullName>
    </submittedName>
</protein>
<feature type="domain" description="Aminoglycoside phosphotransferase" evidence="1">
    <location>
        <begin position="36"/>
        <end position="241"/>
    </location>
</feature>
<comment type="caution">
    <text evidence="2">The sequence shown here is derived from an EMBL/GenBank/DDBJ whole genome shotgun (WGS) entry which is preliminary data.</text>
</comment>
<evidence type="ECO:0000259" key="1">
    <source>
        <dbReference type="Pfam" id="PF01636"/>
    </source>
</evidence>
<sequence>MSDLNEAHALELAATFASSRAQSPHQARVLGPVGENATVHLPEEGVVLRISDGSQQRAQHELDISHWLAANGVNVVRAHSSRPEIVQGRAITVWGYLSDLEPGSPAAIGAALRSLHQVPEPVVPALPKLRPLSGVESYLSQSALHQEEQDYLLGQVQQVLRRIGEVSPALPPGPVHGDAHRKNIQQSSDRPPVLLDLERVSVGPREWDVIVPAVYWRVGWYSDDEYKQFVQAYGWDIREWSGFEVLATARELRMICWLSSRTGREPHLLTEARRRISSLEDPSARHAWSPGG</sequence>
<dbReference type="Proteomes" id="UP000806528">
    <property type="component" value="Unassembled WGS sequence"/>
</dbReference>
<dbReference type="Pfam" id="PF01636">
    <property type="entry name" value="APH"/>
    <property type="match status" value="1"/>
</dbReference>
<keyword evidence="3" id="KW-1185">Reference proteome</keyword>
<dbReference type="Gene3D" id="3.90.1200.10">
    <property type="match status" value="1"/>
</dbReference>
<dbReference type="RefSeq" id="WP_193119858.1">
    <property type="nucleotide sequence ID" value="NZ_JADBGI010000001.1"/>
</dbReference>
<proteinExistence type="predicted"/>
<organism evidence="2 3">
    <name type="scientific">Nocardiopsis coralli</name>
    <dbReference type="NCBI Taxonomy" id="2772213"/>
    <lineage>
        <taxon>Bacteria</taxon>
        <taxon>Bacillati</taxon>
        <taxon>Actinomycetota</taxon>
        <taxon>Actinomycetes</taxon>
        <taxon>Streptosporangiales</taxon>
        <taxon>Nocardiopsidaceae</taxon>
        <taxon>Nocardiopsis</taxon>
    </lineage>
</organism>
<evidence type="ECO:0000313" key="2">
    <source>
        <dbReference type="EMBL" id="MBE2997196.1"/>
    </source>
</evidence>
<name>A0ABR9P029_9ACTN</name>
<dbReference type="EMBL" id="JADBGI010000001">
    <property type="protein sequence ID" value="MBE2997196.1"/>
    <property type="molecule type" value="Genomic_DNA"/>
</dbReference>
<gene>
    <name evidence="2" type="ORF">IDM40_00555</name>
</gene>
<dbReference type="InterPro" id="IPR002575">
    <property type="entry name" value="Aminoglycoside_PTrfase"/>
</dbReference>
<evidence type="ECO:0000313" key="3">
    <source>
        <dbReference type="Proteomes" id="UP000806528"/>
    </source>
</evidence>
<accession>A0ABR9P029</accession>
<dbReference type="SUPFAM" id="SSF56112">
    <property type="entry name" value="Protein kinase-like (PK-like)"/>
    <property type="match status" value="1"/>
</dbReference>
<reference evidence="2 3" key="1">
    <citation type="submission" date="2020-09" db="EMBL/GenBank/DDBJ databases">
        <title>Diversity and distribution of actinomycetes associated with coral in the coast of Hainan.</title>
        <authorList>
            <person name="Li F."/>
        </authorList>
    </citation>
    <scope>NUCLEOTIDE SEQUENCE [LARGE SCALE GENOMIC DNA]</scope>
    <source>
        <strain evidence="2 3">HNM0947</strain>
    </source>
</reference>